<dbReference type="PIRSF" id="PIRSF028513">
    <property type="entry name" value="LptC"/>
    <property type="match status" value="1"/>
</dbReference>
<dbReference type="PANTHER" id="PTHR37481:SF1">
    <property type="entry name" value="LIPOPOLYSACCHARIDE EXPORT SYSTEM PROTEIN LPTC"/>
    <property type="match status" value="1"/>
</dbReference>
<proteinExistence type="inferred from homology"/>
<evidence type="ECO:0000256" key="5">
    <source>
        <dbReference type="ARBA" id="ARBA00023136"/>
    </source>
</evidence>
<dbReference type="NCBIfam" id="TIGR04409">
    <property type="entry name" value="LptC_YrbK"/>
    <property type="match status" value="1"/>
</dbReference>
<keyword evidence="5 6" id="KW-0472">Membrane</keyword>
<dbReference type="GO" id="GO:0015221">
    <property type="term" value="F:lipopolysaccharide transmembrane transporter activity"/>
    <property type="evidence" value="ECO:0007669"/>
    <property type="project" value="InterPro"/>
</dbReference>
<keyword evidence="4 6" id="KW-1133">Transmembrane helix</keyword>
<protein>
    <recommendedName>
        <fullName evidence="6">Lipopolysaccharide export system protein LptC</fullName>
    </recommendedName>
</protein>
<dbReference type="InterPro" id="IPR052363">
    <property type="entry name" value="LPS_export_LptC"/>
</dbReference>
<keyword evidence="1 6" id="KW-1003">Cell membrane</keyword>
<dbReference type="GO" id="GO:0030288">
    <property type="term" value="C:outer membrane-bounded periplasmic space"/>
    <property type="evidence" value="ECO:0007669"/>
    <property type="project" value="TreeGrafter"/>
</dbReference>
<dbReference type="GO" id="GO:0005886">
    <property type="term" value="C:plasma membrane"/>
    <property type="evidence" value="ECO:0007669"/>
    <property type="project" value="UniProtKB-SubCell"/>
</dbReference>
<dbReference type="GO" id="GO:0017089">
    <property type="term" value="F:glycolipid transfer activity"/>
    <property type="evidence" value="ECO:0007669"/>
    <property type="project" value="TreeGrafter"/>
</dbReference>
<dbReference type="Pfam" id="PF06835">
    <property type="entry name" value="LptC"/>
    <property type="match status" value="1"/>
</dbReference>
<dbReference type="HAMAP" id="MF_01915">
    <property type="entry name" value="LPS_assembly_LptC"/>
    <property type="match status" value="1"/>
</dbReference>
<evidence type="ECO:0000256" key="1">
    <source>
        <dbReference type="ARBA" id="ARBA00022475"/>
    </source>
</evidence>
<name>A0A486XR39_9GAMM</name>
<comment type="similarity">
    <text evidence="6">Belongs to the LptC family.</text>
</comment>
<comment type="subcellular location">
    <subcellularLocation>
        <location evidence="6">Cell inner membrane</location>
        <topology evidence="6">Single-pass membrane protein</topology>
    </subcellularLocation>
</comment>
<keyword evidence="3 6" id="KW-0812">Transmembrane</keyword>
<dbReference type="GO" id="GO:0043165">
    <property type="term" value="P:Gram-negative-bacterium-type cell outer membrane assembly"/>
    <property type="evidence" value="ECO:0007669"/>
    <property type="project" value="UniProtKB-UniRule"/>
</dbReference>
<sequence>MRKLLVVLVTILVSVATYLWFEPQDNMDTLGAAQELMPDYIAMNVSRTLYDDQGYPADSVTAAQLEHFEQLGFTQFDKPVYTLYNATHQPSWQASSQHAIWFPQDRIILEQQVVIENLQSNELIKRIETSTLEMLFPDNRLQNDQAVFIQGDGFYIEGKGLRADLTDKTLQLIQHKKTVYRNEG</sequence>
<reference evidence="7" key="1">
    <citation type="submission" date="2019-04" db="EMBL/GenBank/DDBJ databases">
        <authorList>
            <person name="Brambilla D."/>
        </authorList>
    </citation>
    <scope>NUCLEOTIDE SEQUENCE</scope>
    <source>
        <strain evidence="7">BAL1</strain>
    </source>
</reference>
<keyword evidence="2 6" id="KW-0997">Cell inner membrane</keyword>
<dbReference type="EMBL" id="CAAJGR010000094">
    <property type="protein sequence ID" value="VHO04167.1"/>
    <property type="molecule type" value="Genomic_DNA"/>
</dbReference>
<dbReference type="Gene3D" id="2.60.450.10">
    <property type="entry name" value="Lipopolysaccharide (LPS) transport protein A like domain"/>
    <property type="match status" value="1"/>
</dbReference>
<dbReference type="AlphaFoldDB" id="A0A486XR39"/>
<dbReference type="InterPro" id="IPR010664">
    <property type="entry name" value="LipoPS_assembly_LptC-rel"/>
</dbReference>
<gene>
    <name evidence="6" type="primary">lptC</name>
    <name evidence="7" type="ORF">BAL341_1773</name>
</gene>
<dbReference type="InterPro" id="IPR026265">
    <property type="entry name" value="LptC"/>
</dbReference>
<evidence type="ECO:0000256" key="3">
    <source>
        <dbReference type="ARBA" id="ARBA00022692"/>
    </source>
</evidence>
<evidence type="ECO:0000256" key="4">
    <source>
        <dbReference type="ARBA" id="ARBA00022989"/>
    </source>
</evidence>
<comment type="subunit">
    <text evidence="6">Component of the lipopolysaccharide transport and assembly complex. Interacts with LptA and the LptBFG transporter complex.</text>
</comment>
<dbReference type="PANTHER" id="PTHR37481">
    <property type="entry name" value="LIPOPOLYSACCHARIDE EXPORT SYSTEM PROTEIN LPTC"/>
    <property type="match status" value="1"/>
</dbReference>
<evidence type="ECO:0000256" key="6">
    <source>
        <dbReference type="HAMAP-Rule" id="MF_01915"/>
    </source>
</evidence>
<organism evidence="7">
    <name type="scientific">Rheinheimera sp. BAL341</name>
    <dbReference type="NCBI Taxonomy" id="1708203"/>
    <lineage>
        <taxon>Bacteria</taxon>
        <taxon>Pseudomonadati</taxon>
        <taxon>Pseudomonadota</taxon>
        <taxon>Gammaproteobacteria</taxon>
        <taxon>Chromatiales</taxon>
        <taxon>Chromatiaceae</taxon>
        <taxon>Rheinheimera</taxon>
    </lineage>
</organism>
<comment type="function">
    <text evidence="6">Involved in the assembly of lipopolysaccharide (LPS). Required for the translocation of LPS from the inner membrane to the outer membrane. Facilitates the transfer of LPS from the inner membrane to the periplasmic protein LptA. Could be a docking site for LptA.</text>
</comment>
<accession>A0A486XR39</accession>
<evidence type="ECO:0000256" key="2">
    <source>
        <dbReference type="ARBA" id="ARBA00022519"/>
    </source>
</evidence>
<evidence type="ECO:0000313" key="7">
    <source>
        <dbReference type="EMBL" id="VHO04167.1"/>
    </source>
</evidence>